<accession>A0AA36DLA4</accession>
<dbReference type="GO" id="GO:0003677">
    <property type="term" value="F:DNA binding"/>
    <property type="evidence" value="ECO:0007669"/>
    <property type="project" value="UniProtKB-KW"/>
</dbReference>
<comment type="similarity">
    <text evidence="2">Belongs to the TBP family.</text>
</comment>
<dbReference type="FunFam" id="3.30.310.10:FF:000002">
    <property type="entry name" value="TATA-box-binding protein 2"/>
    <property type="match status" value="1"/>
</dbReference>
<dbReference type="CDD" id="cd04516">
    <property type="entry name" value="TBP_eukaryotes"/>
    <property type="match status" value="1"/>
</dbReference>
<dbReference type="InterPro" id="IPR034164">
    <property type="entry name" value="Pepsin-like_dom"/>
</dbReference>
<dbReference type="InterPro" id="IPR030491">
    <property type="entry name" value="TBP_CS"/>
</dbReference>
<evidence type="ECO:0000256" key="4">
    <source>
        <dbReference type="ARBA" id="ARBA00023125"/>
    </source>
</evidence>
<evidence type="ECO:0000313" key="13">
    <source>
        <dbReference type="Proteomes" id="UP001176961"/>
    </source>
</evidence>
<dbReference type="HAMAP" id="MF_00408">
    <property type="entry name" value="TATA_bind_prot_arch"/>
    <property type="match status" value="1"/>
</dbReference>
<comment type="subcellular location">
    <subcellularLocation>
        <location evidence="1">Nucleus</location>
    </subcellularLocation>
</comment>
<dbReference type="PROSITE" id="PS51767">
    <property type="entry name" value="PEPTIDASE_A1"/>
    <property type="match status" value="1"/>
</dbReference>
<dbReference type="SUPFAM" id="SSF55945">
    <property type="entry name" value="TATA-box binding protein-like"/>
    <property type="match status" value="2"/>
</dbReference>
<evidence type="ECO:0000259" key="11">
    <source>
        <dbReference type="PROSITE" id="PS51767"/>
    </source>
</evidence>
<dbReference type="PRINTS" id="PR00686">
    <property type="entry name" value="TIFACTORIID"/>
</dbReference>
<dbReference type="GO" id="GO:0001092">
    <property type="term" value="F:TFIIA-class transcription factor complex binding"/>
    <property type="evidence" value="ECO:0007669"/>
    <property type="project" value="UniProtKB-ARBA"/>
</dbReference>
<dbReference type="Pfam" id="PF00352">
    <property type="entry name" value="TBP"/>
    <property type="match status" value="2"/>
</dbReference>
<dbReference type="GO" id="GO:0005634">
    <property type="term" value="C:nucleus"/>
    <property type="evidence" value="ECO:0007669"/>
    <property type="project" value="UniProtKB-SubCell"/>
</dbReference>
<evidence type="ECO:0000256" key="7">
    <source>
        <dbReference type="ARBA" id="ARBA00030739"/>
    </source>
</evidence>
<dbReference type="EMBL" id="CATQJL010000001">
    <property type="protein sequence ID" value="CAJ0588454.1"/>
    <property type="molecule type" value="Genomic_DNA"/>
</dbReference>
<name>A0AA36DLA4_CYLNA</name>
<gene>
    <name evidence="12" type="ORF">CYNAS_LOCUS437</name>
</gene>
<keyword evidence="13" id="KW-1185">Reference proteome</keyword>
<sequence>MPLCSLLLSQYLISDKSPLNVSDKENSTRLSTSLDPTLPATEQRLVDGGLSLLGPSSILNRTFGYPSEGDFANTDIKPDKSTNKFQFKNIARIGGRTNFTASEPIKLENYIKHYDDKEDLPSSNIAIPDALKSTYPANCPFDTPVPFIQNIVATADLGQRIDLKQLTLHSRNTEYNPKRFSAAIMRIREPRTTALIFSSGKMVTTGAKSENASRQASRKFARIVQKVGFDVKFADFKVQNVVGSCDVHFSIQLEGLCIMHAQFCTYEPELFPGLIYRMVHPRVVLLIFVSGKVVITGARNQEDIDLAFKHIYPILKRQDRIPVRMFRMIAQLLALVIVICEVFCPEQICCEKRLGKPNPCRGKRFFDSTKSQTYTPLGKQFEIIYMRYKNIGVKGVLGMDTLGIGDTDTNRLEVPDIQIGQAVKIDDSMAKDPFDGVLGLAFTALSYQGFSTLTSSNTITDEENVPGGFVTYGGFDKKHCSQRIIYQRLSIATYWKFVITNFTMGNYSYGYEADAITDMAWPFIGTASLQTAEETAFGVNATYDSELDFYNIDCNADVTANVNIAGTNFTIESTNLIIKIHDNFCILALHHFEMFWAAQFILGSPFIKQYCTVYDVHNKQIGFAKSLH</sequence>
<evidence type="ECO:0000313" key="12">
    <source>
        <dbReference type="EMBL" id="CAJ0588454.1"/>
    </source>
</evidence>
<dbReference type="InterPro" id="IPR000814">
    <property type="entry name" value="TBP"/>
</dbReference>
<keyword evidence="6" id="KW-0539">Nucleus</keyword>
<evidence type="ECO:0000256" key="3">
    <source>
        <dbReference type="ARBA" id="ARBA00021962"/>
    </source>
</evidence>
<protein>
    <recommendedName>
        <fullName evidence="3">TATA-box-binding protein</fullName>
    </recommendedName>
    <alternativeName>
        <fullName evidence="7">TATA sequence-binding protein</fullName>
    </alternativeName>
    <alternativeName>
        <fullName evidence="9">TATA-binding factor</fullName>
    </alternativeName>
    <alternativeName>
        <fullName evidence="8">TATA-box factor</fullName>
    </alternativeName>
    <alternativeName>
        <fullName evidence="10">Transcription initiation factor TFIID TBP subunit</fullName>
    </alternativeName>
</protein>
<evidence type="ECO:0000256" key="10">
    <source>
        <dbReference type="ARBA" id="ARBA00042691"/>
    </source>
</evidence>
<dbReference type="PROSITE" id="PS00351">
    <property type="entry name" value="TFIID"/>
    <property type="match status" value="1"/>
</dbReference>
<keyword evidence="5" id="KW-0804">Transcription</keyword>
<dbReference type="FunFam" id="3.30.310.10:FF:000001">
    <property type="entry name" value="TATA-box-binding protein 2"/>
    <property type="match status" value="1"/>
</dbReference>
<keyword evidence="4" id="KW-0238">DNA-binding</keyword>
<reference evidence="12" key="1">
    <citation type="submission" date="2023-07" db="EMBL/GenBank/DDBJ databases">
        <authorList>
            <consortium name="CYATHOMIX"/>
        </authorList>
    </citation>
    <scope>NUCLEOTIDE SEQUENCE</scope>
    <source>
        <strain evidence="12">N/A</strain>
    </source>
</reference>
<dbReference type="Proteomes" id="UP001176961">
    <property type="component" value="Unassembled WGS sequence"/>
</dbReference>
<evidence type="ECO:0000256" key="6">
    <source>
        <dbReference type="ARBA" id="ARBA00023242"/>
    </source>
</evidence>
<evidence type="ECO:0000256" key="9">
    <source>
        <dbReference type="ARBA" id="ARBA00042653"/>
    </source>
</evidence>
<dbReference type="Pfam" id="PF00026">
    <property type="entry name" value="Asp"/>
    <property type="match status" value="1"/>
</dbReference>
<comment type="caution">
    <text evidence="12">The sequence shown here is derived from an EMBL/GenBank/DDBJ whole genome shotgun (WGS) entry which is preliminary data.</text>
</comment>
<dbReference type="SUPFAM" id="SSF50630">
    <property type="entry name" value="Acid proteases"/>
    <property type="match status" value="1"/>
</dbReference>
<feature type="domain" description="Peptidase A1" evidence="11">
    <location>
        <begin position="287"/>
        <end position="624"/>
    </location>
</feature>
<dbReference type="GO" id="GO:0006352">
    <property type="term" value="P:DNA-templated transcription initiation"/>
    <property type="evidence" value="ECO:0007669"/>
    <property type="project" value="InterPro"/>
</dbReference>
<proteinExistence type="inferred from homology"/>
<dbReference type="InterPro" id="IPR021109">
    <property type="entry name" value="Peptidase_aspartic_dom_sf"/>
</dbReference>
<dbReference type="Gene3D" id="2.40.70.10">
    <property type="entry name" value="Acid Proteases"/>
    <property type="match status" value="2"/>
</dbReference>
<evidence type="ECO:0000256" key="2">
    <source>
        <dbReference type="ARBA" id="ARBA00005560"/>
    </source>
</evidence>
<dbReference type="PANTHER" id="PTHR10126">
    <property type="entry name" value="TATA-BOX BINDING PROTEIN"/>
    <property type="match status" value="1"/>
</dbReference>
<evidence type="ECO:0000256" key="8">
    <source>
        <dbReference type="ARBA" id="ARBA00033017"/>
    </source>
</evidence>
<dbReference type="InterPro" id="IPR012295">
    <property type="entry name" value="TBP_dom_sf"/>
</dbReference>
<dbReference type="InterPro" id="IPR033710">
    <property type="entry name" value="TBP_eukaryotic"/>
</dbReference>
<dbReference type="Gene3D" id="3.30.310.10">
    <property type="entry name" value="TATA-Binding Protein"/>
    <property type="match status" value="2"/>
</dbReference>
<evidence type="ECO:0000256" key="1">
    <source>
        <dbReference type="ARBA" id="ARBA00004123"/>
    </source>
</evidence>
<evidence type="ECO:0000256" key="5">
    <source>
        <dbReference type="ARBA" id="ARBA00023163"/>
    </source>
</evidence>
<dbReference type="InterPro" id="IPR033121">
    <property type="entry name" value="PEPTIDASE_A1"/>
</dbReference>
<organism evidence="12 13">
    <name type="scientific">Cylicocyclus nassatus</name>
    <name type="common">Nematode worm</name>
    <dbReference type="NCBI Taxonomy" id="53992"/>
    <lineage>
        <taxon>Eukaryota</taxon>
        <taxon>Metazoa</taxon>
        <taxon>Ecdysozoa</taxon>
        <taxon>Nematoda</taxon>
        <taxon>Chromadorea</taxon>
        <taxon>Rhabditida</taxon>
        <taxon>Rhabditina</taxon>
        <taxon>Rhabditomorpha</taxon>
        <taxon>Strongyloidea</taxon>
        <taxon>Strongylidae</taxon>
        <taxon>Cylicocyclus</taxon>
    </lineage>
</organism>
<dbReference type="AlphaFoldDB" id="A0AA36DLA4"/>
<dbReference type="CDD" id="cd05471">
    <property type="entry name" value="pepsin_like"/>
    <property type="match status" value="1"/>
</dbReference>